<dbReference type="PROSITE" id="PS01208">
    <property type="entry name" value="VWFC_1"/>
    <property type="match status" value="5"/>
</dbReference>
<evidence type="ECO:0000256" key="5">
    <source>
        <dbReference type="ARBA" id="ARBA00022729"/>
    </source>
</evidence>
<dbReference type="PANTHER" id="PTHR11412">
    <property type="entry name" value="MACROGLOBULIN / COMPLEMENT"/>
    <property type="match status" value="1"/>
</dbReference>
<dbReference type="Gene3D" id="2.60.120.1540">
    <property type="match status" value="1"/>
</dbReference>
<dbReference type="InterPro" id="IPR040839">
    <property type="entry name" value="MG4"/>
</dbReference>
<dbReference type="InterPro" id="IPR001599">
    <property type="entry name" value="Macroglobln_a2"/>
</dbReference>
<evidence type="ECO:0000256" key="9">
    <source>
        <dbReference type="SAM" id="MobiDB-lite"/>
    </source>
</evidence>
<name>A0A8B8BSA4_CRAVI</name>
<organism evidence="12 13">
    <name type="scientific">Crassostrea virginica</name>
    <name type="common">Eastern oyster</name>
    <dbReference type="NCBI Taxonomy" id="6565"/>
    <lineage>
        <taxon>Eukaryota</taxon>
        <taxon>Metazoa</taxon>
        <taxon>Spiralia</taxon>
        <taxon>Lophotrochozoa</taxon>
        <taxon>Mollusca</taxon>
        <taxon>Bivalvia</taxon>
        <taxon>Autobranchia</taxon>
        <taxon>Pteriomorphia</taxon>
        <taxon>Ostreida</taxon>
        <taxon>Ostreoidea</taxon>
        <taxon>Ostreidae</taxon>
        <taxon>Crassostrea</taxon>
    </lineage>
</organism>
<dbReference type="Pfam" id="PF00207">
    <property type="entry name" value="A2M"/>
    <property type="match status" value="1"/>
</dbReference>
<keyword evidence="4" id="KW-0646">Protease inhibitor</keyword>
<dbReference type="Gene3D" id="2.60.40.10">
    <property type="entry name" value="Immunoglobulins"/>
    <property type="match status" value="2"/>
</dbReference>
<dbReference type="Pfam" id="PF07703">
    <property type="entry name" value="A2M_BRD"/>
    <property type="match status" value="1"/>
</dbReference>
<comment type="subcellular location">
    <subcellularLocation>
        <location evidence="1">Secreted</location>
    </subcellularLocation>
</comment>
<dbReference type="Gene3D" id="2.20.130.20">
    <property type="match status" value="1"/>
</dbReference>
<accession>A0A8B8BSA4</accession>
<evidence type="ECO:0000256" key="1">
    <source>
        <dbReference type="ARBA" id="ARBA00004613"/>
    </source>
</evidence>
<protein>
    <submittedName>
        <fullName evidence="13">Alpha-1-macroglobulin-like</fullName>
    </submittedName>
</protein>
<dbReference type="InterPro" id="IPR050473">
    <property type="entry name" value="A2M/Complement_sys"/>
</dbReference>
<dbReference type="OrthoDB" id="9998011at2759"/>
<sequence length="2154" mass="241485">MDRSPWLALVLLQCIAAVNAFPDFLITVPARVYSGEEFDFCVTFPGDFFDGAIEVNALMNLDSETVQYRPQTYLSVSDAIKCQKLSAPRPEGYWRFNVTLKNFGTYKAILPPWFPSLNNRSATYSQEVRVNSRREDPDVTLIQTDKPLYKPGQTVRFRILRLKANNNLLPDTNKISWVYIENPSNIRIRQWKEVPTTQGIASLELLLSEDPPLGTWIIKAIYRDNKEYSNTFDVKEYVLPKYEVTVTPPAYLSSNSPTIDAEICAKYTYGKPVRGQLNVKICYNSQIYGGFYRWRRPGAQFVRPCTERILEIDGCTKVSVNSSEIELNSRKYSIWGELMINASVTEAGTGIVLSGESKGPQVTTVSCTLELTDETDGFFKPAFPYRGKLTAKNPDGTPVRGRRILIRASSYQQYTWRLSLNVTTNDNGEALFSIRDLPENLTSFSIEALDKDLQYEDDKLYHKLAPANAYRSVTRWFSPSNSYIQIDKPQQALACGREAQLDILYSTPDDTNYNFIIMVKSRDRVVFTANKRHRFSEVNAVEPATDDPSQYLKRQNVPTTTPRPPRTPPTPPTPPIPNIKNVTFIPSEPVTVKTTTTPPLILSRKRRSEKSCRDNAGKAFNEGSTFAPNISDPCVSCMCDGGEAKACAVIMCDEPGCPNYRLIPGTCCGFVCLEDDELDVCVDKDGKRVANGETYTPDGSDPCKTCSCMKGEPGPCRYKFCSPPTCKRYEMIPGTCCGFVCLEDEEETLAINGDECVDKDGKRVANGETYTPDGSDPCKTCSCMKGEPGPCRQKFCSPPTCKRYEMIPGTCCGFNCLEDEEDNLESGVPCMDEEKNSVNHGEVFAPNRSDPCRMCSCVNGEATQCNYIYCDAPQCERYELIEGTCCGFICLDEPEGTAINGDECVDKDGKRVANGETYTPDGSDPCKTCSCMKGEPGPCRYKFCSPPTCKRYEMIPGTCCGFICLEDLERKSCVDELGNTIEDGESSVDQTDPCKQCECDNGQLYCAEEFCVLPECRNFRYIEGTCCEVVCDDEDAEESKFVGRVPINLPVSAAFAPEAQVIVFYVRGDGEIVSSNTKLNVEKCFDNKVTMQFENSPIRPGSNATIRLTADAGSACSIGVVDKSLELLKADHQLTQEKFYNLLNTEMLYDHYYPYQDYQRRNCRERNQDDSRYFEVKLVHNPGDIPVDSYKAFESFGFKVITNLKLETRPCVEYIYPMYNRVYAENSVVDEIVPSVGKSDHEKVRSFFPETWLWELEIVGTSGQSTLVREIPDTITEWKGNAICLNSFTGLGISPVSGITAFQPFFLSFTLPYSAVRKEVVPVLVTVFNYLSECLVMRVSLRDSDEFQLQSSLTRTRTVCVCGGDSDTLRYLVTPLKIGKINIQAEAESLADDGTCGNSVVSRDSVGVSDAVRRELLVDAEGIENEYTYSSYLCPSGEPSLKLTEKISLRVPTDRIQDSERGFVNVIGDVMGPALTNLKDLLRMPYGCGEQNMASFAPNIFVLQYFYNTNQDVSRVLEDALKYMRVGYQRQLKYRHSDGSYSAFGESDGKSGSSWLTAFVVKCLGQSQKYIDIDQVDLNTSISWFRRQQNEIGCFPKVGYTHSYYLKGGWGKGDDDEGTLTAFILIAMLEAGLPKNDTAVLGALRCLDLQEVKDTYMLTLMAYAYSLYDVKSTRRLEIMSLLRSKVKRIGRDMVYWSRDSEPEEEITTPWGYSRAASAEVEMTSYALLAYIVGNQPEAVINAKPIVMWLSKQRNAQGGFSSTQDTIIALQALSVYGSLVHQGGMDITVEVSGEQMSAAYGISDENKLVLQSMPIPRIPNELNVTVRGVGCALVQANIKYNMPDAKSQPDFEVKISTHRSKYDPNNCARRSINICASYKGASGQTKMAIVDVKMQTGWIPVRETLNEILSSIKMNTVGLQKYEIDGNIVHLYFEYFDAHTRCFLFDVEQEIELSNPEPAYVKIYDYYETESSVTAKYDIKTTCGTKEELPYLTPEEYLIGLNGTNDIITQVRIPTGSLTPDDSTNGQPGPPGVLSCPVCMEAMDVKSQDFSDLVCNSTRIFKVRTARKDGVKYNMKLFADMKPEKKLSIKKFANHRIQKSCSCGVLELKDQKLMVFDTQDQYNPKQKELGLSKTTTIVRWTKLFERKVFRKNKKC</sequence>
<dbReference type="FunFam" id="2.60.40.1930:FF:000001">
    <property type="entry name" value="CD109 isoform 3"/>
    <property type="match status" value="1"/>
</dbReference>
<feature type="compositionally biased region" description="Pro residues" evidence="9">
    <location>
        <begin position="561"/>
        <end position="577"/>
    </location>
</feature>
<evidence type="ECO:0000256" key="2">
    <source>
        <dbReference type="ARBA" id="ARBA00010952"/>
    </source>
</evidence>
<dbReference type="Pfam" id="PF01835">
    <property type="entry name" value="MG2"/>
    <property type="match status" value="1"/>
</dbReference>
<dbReference type="PROSITE" id="PS00477">
    <property type="entry name" value="ALPHA_2_MACROGLOBULIN"/>
    <property type="match status" value="1"/>
</dbReference>
<dbReference type="CDD" id="cd02897">
    <property type="entry name" value="A2M_2"/>
    <property type="match status" value="1"/>
</dbReference>
<dbReference type="InterPro" id="IPR011626">
    <property type="entry name" value="Alpha-macroglobulin_TED"/>
</dbReference>
<dbReference type="SMART" id="SM00214">
    <property type="entry name" value="VWC"/>
    <property type="match status" value="6"/>
</dbReference>
<dbReference type="PROSITE" id="PS50184">
    <property type="entry name" value="VWFC_2"/>
    <property type="match status" value="6"/>
</dbReference>
<dbReference type="InterPro" id="IPR002890">
    <property type="entry name" value="MG2"/>
</dbReference>
<dbReference type="Gene3D" id="6.20.50.160">
    <property type="match status" value="1"/>
</dbReference>
<dbReference type="SMART" id="SM01360">
    <property type="entry name" value="A2M"/>
    <property type="match status" value="1"/>
</dbReference>
<keyword evidence="5 10" id="KW-0732">Signal</keyword>
<evidence type="ECO:0000256" key="7">
    <source>
        <dbReference type="ARBA" id="ARBA00023157"/>
    </source>
</evidence>
<dbReference type="SMART" id="SM01361">
    <property type="entry name" value="A2M_recep"/>
    <property type="match status" value="1"/>
</dbReference>
<dbReference type="Pfam" id="PF17789">
    <property type="entry name" value="MG4"/>
    <property type="match status" value="1"/>
</dbReference>
<dbReference type="RefSeq" id="XP_022306212.1">
    <property type="nucleotide sequence ID" value="XM_022450504.1"/>
</dbReference>
<evidence type="ECO:0000256" key="10">
    <source>
        <dbReference type="SAM" id="SignalP"/>
    </source>
</evidence>
<gene>
    <name evidence="13" type="primary">LOC111112749</name>
</gene>
<evidence type="ECO:0000256" key="4">
    <source>
        <dbReference type="ARBA" id="ARBA00022690"/>
    </source>
</evidence>
<comment type="similarity">
    <text evidence="2">Belongs to the protease inhibitor I39 (alpha-2-macroglobulin) family.</text>
</comment>
<dbReference type="InterPro" id="IPR008930">
    <property type="entry name" value="Terpenoid_cyclase/PrenylTrfase"/>
</dbReference>
<dbReference type="InterPro" id="IPR019742">
    <property type="entry name" value="MacrogloblnA2_CS"/>
</dbReference>
<dbReference type="InterPro" id="IPR041813">
    <property type="entry name" value="A2M_TED"/>
</dbReference>
<dbReference type="SUPFAM" id="SSF49410">
    <property type="entry name" value="Alpha-macroglobulin receptor domain"/>
    <property type="match status" value="1"/>
</dbReference>
<feature type="domain" description="VWFC" evidence="11">
    <location>
        <begin position="828"/>
        <end position="891"/>
    </location>
</feature>
<dbReference type="Gene3D" id="2.60.40.1930">
    <property type="match status" value="2"/>
</dbReference>
<dbReference type="InterPro" id="IPR009048">
    <property type="entry name" value="A-macroglobulin_rcpt-bd"/>
</dbReference>
<evidence type="ECO:0000256" key="3">
    <source>
        <dbReference type="ARBA" id="ARBA00022525"/>
    </source>
</evidence>
<feature type="chain" id="PRO_5034174016" evidence="10">
    <location>
        <begin position="21"/>
        <end position="2154"/>
    </location>
</feature>
<feature type="domain" description="VWFC" evidence="11">
    <location>
        <begin position="610"/>
        <end position="673"/>
    </location>
</feature>
<dbReference type="Pfam" id="PF23334">
    <property type="entry name" value="VWC2L_2nd"/>
    <property type="match status" value="1"/>
</dbReference>
<dbReference type="Proteomes" id="UP000694844">
    <property type="component" value="Chromosome 9"/>
</dbReference>
<reference evidence="13" key="1">
    <citation type="submission" date="2025-08" db="UniProtKB">
        <authorList>
            <consortium name="RefSeq"/>
        </authorList>
    </citation>
    <scope>IDENTIFICATION</scope>
    <source>
        <tissue evidence="13">Whole sample</tissue>
    </source>
</reference>
<dbReference type="InterPro" id="IPR041555">
    <property type="entry name" value="MG3"/>
</dbReference>
<evidence type="ECO:0000259" key="11">
    <source>
        <dbReference type="PROSITE" id="PS50184"/>
    </source>
</evidence>
<keyword evidence="12" id="KW-1185">Reference proteome</keyword>
<keyword evidence="6" id="KW-0722">Serine protease inhibitor</keyword>
<dbReference type="InterPro" id="IPR047565">
    <property type="entry name" value="Alpha-macroglob_thiol-ester_cl"/>
</dbReference>
<dbReference type="KEGG" id="cvn:111112749"/>
<dbReference type="Pfam" id="PF07677">
    <property type="entry name" value="A2M_recep"/>
    <property type="match status" value="1"/>
</dbReference>
<dbReference type="FunFam" id="1.50.10.20:FF:000001">
    <property type="entry name" value="CD109 isoform 1"/>
    <property type="match status" value="1"/>
</dbReference>
<dbReference type="Gene3D" id="2.60.40.1940">
    <property type="match status" value="1"/>
</dbReference>
<dbReference type="SMART" id="SM01359">
    <property type="entry name" value="A2M_N_2"/>
    <property type="match status" value="1"/>
</dbReference>
<dbReference type="InterPro" id="IPR001007">
    <property type="entry name" value="VWF_dom"/>
</dbReference>
<feature type="domain" description="VWFC" evidence="11">
    <location>
        <begin position="679"/>
        <end position="742"/>
    </location>
</feature>
<feature type="region of interest" description="Disordered" evidence="9">
    <location>
        <begin position="540"/>
        <end position="579"/>
    </location>
</feature>
<evidence type="ECO:0000256" key="6">
    <source>
        <dbReference type="ARBA" id="ARBA00022900"/>
    </source>
</evidence>
<dbReference type="Pfam" id="PF17791">
    <property type="entry name" value="MG3"/>
    <property type="match status" value="1"/>
</dbReference>
<dbReference type="SUPFAM" id="SSF48239">
    <property type="entry name" value="Terpenoid cyclases/Protein prenyltransferases"/>
    <property type="match status" value="1"/>
</dbReference>
<dbReference type="GO" id="GO:0004867">
    <property type="term" value="F:serine-type endopeptidase inhibitor activity"/>
    <property type="evidence" value="ECO:0007669"/>
    <property type="project" value="UniProtKB-KW"/>
</dbReference>
<dbReference type="InterPro" id="IPR014756">
    <property type="entry name" value="Ig_E-set"/>
</dbReference>
<feature type="domain" description="VWFC" evidence="11">
    <location>
        <begin position="754"/>
        <end position="817"/>
    </location>
</feature>
<feature type="signal peptide" evidence="10">
    <location>
        <begin position="1"/>
        <end position="20"/>
    </location>
</feature>
<dbReference type="PANTHER" id="PTHR11412:SF171">
    <property type="entry name" value="PREGNANCY ZONE PROTEIN-LIKE PROTEIN"/>
    <property type="match status" value="1"/>
</dbReference>
<dbReference type="Pfam" id="PF07678">
    <property type="entry name" value="TED_complement"/>
    <property type="match status" value="1"/>
</dbReference>
<dbReference type="SUPFAM" id="SSF81296">
    <property type="entry name" value="E set domains"/>
    <property type="match status" value="1"/>
</dbReference>
<dbReference type="InterPro" id="IPR011625">
    <property type="entry name" value="A2M_N_BRD"/>
</dbReference>
<feature type="domain" description="VWFC" evidence="11">
    <location>
        <begin position="902"/>
        <end position="965"/>
    </location>
</feature>
<proteinExistence type="inferred from homology"/>
<dbReference type="InterPro" id="IPR013783">
    <property type="entry name" value="Ig-like_fold"/>
</dbReference>
<dbReference type="SUPFAM" id="SSF57603">
    <property type="entry name" value="FnI-like domain"/>
    <property type="match status" value="1"/>
</dbReference>
<evidence type="ECO:0000313" key="12">
    <source>
        <dbReference type="Proteomes" id="UP000694844"/>
    </source>
</evidence>
<keyword evidence="7" id="KW-1015">Disulfide bond</keyword>
<dbReference type="Gene3D" id="2.60.40.690">
    <property type="entry name" value="Alpha-macroglobulin, receptor-binding domain"/>
    <property type="match status" value="1"/>
</dbReference>
<evidence type="ECO:0000313" key="13">
    <source>
        <dbReference type="RefSeq" id="XP_022306212.1"/>
    </source>
</evidence>
<dbReference type="GO" id="GO:0005615">
    <property type="term" value="C:extracellular space"/>
    <property type="evidence" value="ECO:0007669"/>
    <property type="project" value="InterPro"/>
</dbReference>
<dbReference type="Gene3D" id="1.50.10.20">
    <property type="match status" value="1"/>
</dbReference>
<keyword evidence="3" id="KW-0964">Secreted</keyword>
<evidence type="ECO:0000256" key="8">
    <source>
        <dbReference type="ARBA" id="ARBA00023180"/>
    </source>
</evidence>
<dbReference type="SMART" id="SM01419">
    <property type="entry name" value="Thiol-ester_cl"/>
    <property type="match status" value="1"/>
</dbReference>
<dbReference type="GeneID" id="111112749"/>
<keyword evidence="8" id="KW-0325">Glycoprotein</keyword>
<dbReference type="InterPro" id="IPR036595">
    <property type="entry name" value="A-macroglobulin_rcpt-bd_sf"/>
</dbReference>
<feature type="domain" description="VWFC" evidence="11">
    <location>
        <begin position="971"/>
        <end position="1032"/>
    </location>
</feature>